<sequence>MLAFLFWIGITLANYYIIGGDLPDIPLIKVTSVAEYSIQAILGKQSWSSIDSTNIFSPLRSVMVQGWVVVTAIFSTLMLLNLLIATLSAAFKEVREMAQLEVNFTRVKQSVLVSSEVLSISFRNNKVKQQSISTFVFETVCDVTTFLHTIERANSKYTKKIYFSPLNRKVFRAGDRVTFQELAYKNGEPVVENKEAYVHGLSCNEIAMIKVTNDLVEIRKQNIKKVHKTILTERSRTDQTSCFATNERFYCKYCRFQFLTSDVGSVDNVRRLFAIHGKLLDPDDLSQINNQTGGILPDYKPNKRKDGVAQLCPEVLFNEGTFFFFGIFSKQRSDECGRAQFLGEVSSFWVFMVVMWIPLILMLLIPAFFSILGGGSEEDKTSNQQQLSLVKEKGKISAVEGNDLYRKKVRAVFREETSQSQFVTQIRKRVELVRRRLQDEEATGPLTDDSIAFRAHRKNDRRRLKRLEDTHKEL</sequence>
<dbReference type="Proteomes" id="UP000023152">
    <property type="component" value="Unassembled WGS sequence"/>
</dbReference>
<keyword evidence="3" id="KW-1185">Reference proteome</keyword>
<comment type="caution">
    <text evidence="2">The sequence shown here is derived from an EMBL/GenBank/DDBJ whole genome shotgun (WGS) entry which is preliminary data.</text>
</comment>
<reference evidence="2 3" key="1">
    <citation type="journal article" date="2013" name="Curr. Biol.">
        <title>The Genome of the Foraminiferan Reticulomyxa filosa.</title>
        <authorList>
            <person name="Glockner G."/>
            <person name="Hulsmann N."/>
            <person name="Schleicher M."/>
            <person name="Noegel A.A."/>
            <person name="Eichinger L."/>
            <person name="Gallinger C."/>
            <person name="Pawlowski J."/>
            <person name="Sierra R."/>
            <person name="Euteneuer U."/>
            <person name="Pillet L."/>
            <person name="Moustafa A."/>
            <person name="Platzer M."/>
            <person name="Groth M."/>
            <person name="Szafranski K."/>
            <person name="Schliwa M."/>
        </authorList>
    </citation>
    <scope>NUCLEOTIDE SEQUENCE [LARGE SCALE GENOMIC DNA]</scope>
</reference>
<feature type="transmembrane region" description="Helical" evidence="1">
    <location>
        <begin position="348"/>
        <end position="372"/>
    </location>
</feature>
<accession>X6P006</accession>
<keyword evidence="1" id="KW-0812">Transmembrane</keyword>
<dbReference type="EMBL" id="ASPP01004959">
    <property type="protein sequence ID" value="ETO31399.1"/>
    <property type="molecule type" value="Genomic_DNA"/>
</dbReference>
<feature type="non-terminal residue" evidence="2">
    <location>
        <position position="474"/>
    </location>
</feature>
<protein>
    <recommendedName>
        <fullName evidence="4">Ion transport domain-containing protein</fullName>
    </recommendedName>
</protein>
<evidence type="ECO:0000256" key="1">
    <source>
        <dbReference type="SAM" id="Phobius"/>
    </source>
</evidence>
<organism evidence="2 3">
    <name type="scientific">Reticulomyxa filosa</name>
    <dbReference type="NCBI Taxonomy" id="46433"/>
    <lineage>
        <taxon>Eukaryota</taxon>
        <taxon>Sar</taxon>
        <taxon>Rhizaria</taxon>
        <taxon>Retaria</taxon>
        <taxon>Foraminifera</taxon>
        <taxon>Monothalamids</taxon>
        <taxon>Reticulomyxidae</taxon>
        <taxon>Reticulomyxa</taxon>
    </lineage>
</organism>
<proteinExistence type="predicted"/>
<keyword evidence="1" id="KW-0472">Membrane</keyword>
<feature type="transmembrane region" description="Helical" evidence="1">
    <location>
        <begin position="67"/>
        <end position="91"/>
    </location>
</feature>
<gene>
    <name evidence="2" type="ORF">RFI_05725</name>
</gene>
<evidence type="ECO:0000313" key="2">
    <source>
        <dbReference type="EMBL" id="ETO31399.1"/>
    </source>
</evidence>
<keyword evidence="1" id="KW-1133">Transmembrane helix</keyword>
<evidence type="ECO:0008006" key="4">
    <source>
        <dbReference type="Google" id="ProtNLM"/>
    </source>
</evidence>
<name>X6P006_RETFI</name>
<dbReference type="AlphaFoldDB" id="X6P006"/>
<evidence type="ECO:0000313" key="3">
    <source>
        <dbReference type="Proteomes" id="UP000023152"/>
    </source>
</evidence>